<dbReference type="AlphaFoldDB" id="A0A1G8S9F6"/>
<dbReference type="Gene3D" id="3.40.50.11030">
    <property type="entry name" value="Threonylcarbamoyl-AMP synthase, C-terminal domain"/>
    <property type="match status" value="1"/>
</dbReference>
<dbReference type="InterPro" id="IPR010923">
    <property type="entry name" value="T(6)A37_SUA5"/>
</dbReference>
<keyword evidence="9 13" id="KW-0547">Nucleotide-binding</keyword>
<feature type="binding site" evidence="14">
    <location>
        <position position="212"/>
    </location>
    <ligand>
        <name>ATP</name>
        <dbReference type="ChEBI" id="CHEBI:30616"/>
    </ligand>
</feature>
<feature type="compositionally biased region" description="Polar residues" evidence="15">
    <location>
        <begin position="383"/>
        <end position="392"/>
    </location>
</feature>
<dbReference type="InterPro" id="IPR005145">
    <property type="entry name" value="Sua5_C"/>
</dbReference>
<evidence type="ECO:0000256" key="14">
    <source>
        <dbReference type="PIRSR" id="PIRSR004930-1"/>
    </source>
</evidence>
<comment type="function">
    <text evidence="13">Required for the formation of a threonylcarbamoyl group on adenosine at position 37 (t(6)A37) in tRNAs that read codons beginning with adenine.</text>
</comment>
<evidence type="ECO:0000256" key="9">
    <source>
        <dbReference type="ARBA" id="ARBA00022741"/>
    </source>
</evidence>
<feature type="binding site" evidence="14">
    <location>
        <position position="248"/>
    </location>
    <ligand>
        <name>ATP</name>
        <dbReference type="ChEBI" id="CHEBI:30616"/>
    </ligand>
</feature>
<feature type="compositionally biased region" description="Low complexity" evidence="15">
    <location>
        <begin position="345"/>
        <end position="360"/>
    </location>
</feature>
<dbReference type="SUPFAM" id="SSF55821">
    <property type="entry name" value="YrdC/RibB"/>
    <property type="match status" value="1"/>
</dbReference>
<comment type="catalytic activity">
    <reaction evidence="12 13">
        <text>L-threonine + hydrogencarbonate + ATP = L-threonylcarbamoyladenylate + diphosphate + H2O</text>
        <dbReference type="Rhea" id="RHEA:36407"/>
        <dbReference type="ChEBI" id="CHEBI:15377"/>
        <dbReference type="ChEBI" id="CHEBI:17544"/>
        <dbReference type="ChEBI" id="CHEBI:30616"/>
        <dbReference type="ChEBI" id="CHEBI:33019"/>
        <dbReference type="ChEBI" id="CHEBI:57926"/>
        <dbReference type="ChEBI" id="CHEBI:73682"/>
        <dbReference type="EC" id="2.7.7.87"/>
    </reaction>
</comment>
<evidence type="ECO:0000256" key="12">
    <source>
        <dbReference type="ARBA" id="ARBA00048366"/>
    </source>
</evidence>
<evidence type="ECO:0000256" key="10">
    <source>
        <dbReference type="ARBA" id="ARBA00022840"/>
    </source>
</evidence>
<reference evidence="16 17" key="1">
    <citation type="submission" date="2016-10" db="EMBL/GenBank/DDBJ databases">
        <authorList>
            <person name="de Groot N.N."/>
        </authorList>
    </citation>
    <scope>NUCLEOTIDE SEQUENCE [LARGE SCALE GENOMIC DNA]</scope>
    <source>
        <strain evidence="16 17">DSM 44892</strain>
    </source>
</reference>
<evidence type="ECO:0000256" key="11">
    <source>
        <dbReference type="ARBA" id="ARBA00029774"/>
    </source>
</evidence>
<keyword evidence="10 13" id="KW-0067">ATP-binding</keyword>
<evidence type="ECO:0000256" key="2">
    <source>
        <dbReference type="ARBA" id="ARBA00007663"/>
    </source>
</evidence>
<dbReference type="InterPro" id="IPR006070">
    <property type="entry name" value="Sua5-like_dom"/>
</dbReference>
<feature type="binding site" evidence="14">
    <location>
        <position position="160"/>
    </location>
    <ligand>
        <name>ATP</name>
        <dbReference type="ChEBI" id="CHEBI:30616"/>
    </ligand>
</feature>
<dbReference type="GO" id="GO:0005737">
    <property type="term" value="C:cytoplasm"/>
    <property type="evidence" value="ECO:0007669"/>
    <property type="project" value="UniProtKB-SubCell"/>
</dbReference>
<dbReference type="GO" id="GO:0008033">
    <property type="term" value="P:tRNA processing"/>
    <property type="evidence" value="ECO:0007669"/>
    <property type="project" value="UniProtKB-KW"/>
</dbReference>
<keyword evidence="6 13" id="KW-0808">Transferase</keyword>
<comment type="similarity">
    <text evidence="2 13">Belongs to the SUA5 family.</text>
</comment>
<feature type="binding site" evidence="14">
    <location>
        <position position="52"/>
    </location>
    <ligand>
        <name>L-threonine</name>
        <dbReference type="ChEBI" id="CHEBI:57926"/>
    </ligand>
</feature>
<dbReference type="GO" id="GO:0006450">
    <property type="term" value="P:regulation of translational fidelity"/>
    <property type="evidence" value="ECO:0007669"/>
    <property type="project" value="TreeGrafter"/>
</dbReference>
<accession>A0A1G8S9F6</accession>
<evidence type="ECO:0000313" key="16">
    <source>
        <dbReference type="EMBL" id="SDJ25866.1"/>
    </source>
</evidence>
<evidence type="ECO:0000256" key="15">
    <source>
        <dbReference type="SAM" id="MobiDB-lite"/>
    </source>
</evidence>
<evidence type="ECO:0000256" key="6">
    <source>
        <dbReference type="ARBA" id="ARBA00022679"/>
    </source>
</evidence>
<name>A0A1G8S9F6_9NOCA</name>
<feature type="binding site" evidence="14">
    <location>
        <position position="84"/>
    </location>
    <ligand>
        <name>L-threonine</name>
        <dbReference type="ChEBI" id="CHEBI:57926"/>
    </ligand>
</feature>
<dbReference type="EMBL" id="FNDN01000020">
    <property type="protein sequence ID" value="SDJ25866.1"/>
    <property type="molecule type" value="Genomic_DNA"/>
</dbReference>
<dbReference type="OrthoDB" id="9814580at2"/>
<feature type="binding site" evidence="14">
    <location>
        <position position="75"/>
    </location>
    <ligand>
        <name>ATP</name>
        <dbReference type="ChEBI" id="CHEBI:30616"/>
    </ligand>
</feature>
<dbReference type="Proteomes" id="UP000183263">
    <property type="component" value="Unassembled WGS sequence"/>
</dbReference>
<feature type="binding site" evidence="14">
    <location>
        <position position="138"/>
    </location>
    <ligand>
        <name>L-threonine</name>
        <dbReference type="ChEBI" id="CHEBI:57926"/>
    </ligand>
</feature>
<proteinExistence type="inferred from homology"/>
<dbReference type="GeneID" id="57066973"/>
<keyword evidence="17" id="KW-1185">Reference proteome</keyword>
<dbReference type="InterPro" id="IPR038385">
    <property type="entry name" value="Sua5/YwlC_C"/>
</dbReference>
<dbReference type="GO" id="GO:0061710">
    <property type="term" value="F:L-threonylcarbamoyladenylate synthase"/>
    <property type="evidence" value="ECO:0007669"/>
    <property type="project" value="UniProtKB-EC"/>
</dbReference>
<dbReference type="PIRSF" id="PIRSF004930">
    <property type="entry name" value="Tln_factor_SUA5"/>
    <property type="match status" value="1"/>
</dbReference>
<dbReference type="RefSeq" id="WP_063832112.1">
    <property type="nucleotide sequence ID" value="NZ_CP048813.1"/>
</dbReference>
<dbReference type="InterPro" id="IPR017945">
    <property type="entry name" value="DHBP_synth_RibB-like_a/b_dom"/>
</dbReference>
<dbReference type="Pfam" id="PF03481">
    <property type="entry name" value="Sua5_C"/>
    <property type="match status" value="1"/>
</dbReference>
<keyword evidence="5 13" id="KW-0963">Cytoplasm</keyword>
<dbReference type="PROSITE" id="PS51163">
    <property type="entry name" value="YRDC"/>
    <property type="match status" value="1"/>
</dbReference>
<keyword evidence="7 13" id="KW-0819">tRNA processing</keyword>
<evidence type="ECO:0000256" key="5">
    <source>
        <dbReference type="ARBA" id="ARBA00022490"/>
    </source>
</evidence>
<feature type="region of interest" description="Disordered" evidence="15">
    <location>
        <begin position="345"/>
        <end position="392"/>
    </location>
</feature>
<dbReference type="GO" id="GO:0005524">
    <property type="term" value="F:ATP binding"/>
    <property type="evidence" value="ECO:0007669"/>
    <property type="project" value="UniProtKB-UniRule"/>
</dbReference>
<dbReference type="GO" id="GO:0000049">
    <property type="term" value="F:tRNA binding"/>
    <property type="evidence" value="ECO:0007669"/>
    <property type="project" value="TreeGrafter"/>
</dbReference>
<dbReference type="PANTHER" id="PTHR17490:SF16">
    <property type="entry name" value="THREONYLCARBAMOYL-AMP SYNTHASE"/>
    <property type="match status" value="1"/>
</dbReference>
<evidence type="ECO:0000256" key="4">
    <source>
        <dbReference type="ARBA" id="ARBA00015492"/>
    </source>
</evidence>
<organism evidence="16 17">
    <name type="scientific">Rhodococcus triatomae</name>
    <dbReference type="NCBI Taxonomy" id="300028"/>
    <lineage>
        <taxon>Bacteria</taxon>
        <taxon>Bacillati</taxon>
        <taxon>Actinomycetota</taxon>
        <taxon>Actinomycetes</taxon>
        <taxon>Mycobacteriales</taxon>
        <taxon>Nocardiaceae</taxon>
        <taxon>Rhodococcus</taxon>
    </lineage>
</organism>
<keyword evidence="8 13" id="KW-0548">Nucleotidyltransferase</keyword>
<dbReference type="GO" id="GO:0003725">
    <property type="term" value="F:double-stranded RNA binding"/>
    <property type="evidence" value="ECO:0007669"/>
    <property type="project" value="UniProtKB-UniRule"/>
</dbReference>
<evidence type="ECO:0000256" key="13">
    <source>
        <dbReference type="PIRNR" id="PIRNR004930"/>
    </source>
</evidence>
<feature type="binding site" evidence="14">
    <location>
        <position position="168"/>
    </location>
    <ligand>
        <name>ATP</name>
        <dbReference type="ChEBI" id="CHEBI:30616"/>
    </ligand>
</feature>
<evidence type="ECO:0000256" key="1">
    <source>
        <dbReference type="ARBA" id="ARBA00004496"/>
    </source>
</evidence>
<feature type="binding site" evidence="14">
    <location>
        <position position="134"/>
    </location>
    <ligand>
        <name>ATP</name>
        <dbReference type="ChEBI" id="CHEBI:30616"/>
    </ligand>
</feature>
<evidence type="ECO:0000256" key="8">
    <source>
        <dbReference type="ARBA" id="ARBA00022695"/>
    </source>
</evidence>
<feature type="binding site" evidence="14">
    <location>
        <position position="158"/>
    </location>
    <ligand>
        <name>L-threonine</name>
        <dbReference type="ChEBI" id="CHEBI:57926"/>
    </ligand>
</feature>
<comment type="subcellular location">
    <subcellularLocation>
        <location evidence="1 13">Cytoplasm</location>
    </subcellularLocation>
</comment>
<evidence type="ECO:0000256" key="3">
    <source>
        <dbReference type="ARBA" id="ARBA00012584"/>
    </source>
</evidence>
<feature type="binding site" evidence="14">
    <location>
        <position position="198"/>
    </location>
    <ligand>
        <name>L-threonine</name>
        <dbReference type="ChEBI" id="CHEBI:57926"/>
    </ligand>
</feature>
<dbReference type="Pfam" id="PF01300">
    <property type="entry name" value="Sua5_yciO_yrdC"/>
    <property type="match status" value="1"/>
</dbReference>
<sequence>MTHSARSTKADAPETLSDTVAAAPAAAAQARNIRHAAEILHRGGLVAFPTETVYGLGADAENAEAVRRVFEVKRRPETHPLIVHLADPCQLGDWVTEISGPARVLAEWFWPGPLTLVLPRGPRVPPVVTGGCDTVAVRVPQHRVALQLLTAFGGAIAAPSANRFGAVSCTSADHVADELGPVVDLILDGGTCPVGIESTIIDVTGDEPTLLRPGAIGVDDLAQALGRPIRTTTPSRGHRAPGQHPSHYAPRARVILVEESDVLAEAHRQQSHGRRVGVLRSPTSAASTFTGNVLVIEVPTAIGDYARDLYRLLREFDRHDCEVVIASLPTRAGVGLAIADRLTRASAPRPAATASTSTAAEKGGEPCQRRRASATKHMRNSIHVRQNGNQGS</sequence>
<dbReference type="EC" id="2.7.7.87" evidence="3 13"/>
<feature type="compositionally biased region" description="Basic residues" evidence="15">
    <location>
        <begin position="369"/>
        <end position="382"/>
    </location>
</feature>
<dbReference type="NCBIfam" id="TIGR00057">
    <property type="entry name" value="L-threonylcarbamoyladenylate synthase"/>
    <property type="match status" value="1"/>
</dbReference>
<evidence type="ECO:0000256" key="7">
    <source>
        <dbReference type="ARBA" id="ARBA00022694"/>
    </source>
</evidence>
<dbReference type="Gene3D" id="3.90.870.10">
    <property type="entry name" value="DHBP synthase"/>
    <property type="match status" value="1"/>
</dbReference>
<dbReference type="FunFam" id="3.90.870.10:FF:000009">
    <property type="entry name" value="Threonylcarbamoyl-AMP synthase, putative"/>
    <property type="match status" value="1"/>
</dbReference>
<protein>
    <recommendedName>
        <fullName evidence="4 13">Threonylcarbamoyl-AMP synthase</fullName>
        <shortName evidence="13">TC-AMP synthase</shortName>
        <ecNumber evidence="3 13">2.7.7.87</ecNumber>
    </recommendedName>
    <alternativeName>
        <fullName evidence="11 13">L-threonylcarbamoyladenylate synthase</fullName>
    </alternativeName>
</protein>
<evidence type="ECO:0000313" key="17">
    <source>
        <dbReference type="Proteomes" id="UP000183263"/>
    </source>
</evidence>
<gene>
    <name evidence="16" type="ORF">SAMN05444695_12034</name>
</gene>
<dbReference type="PANTHER" id="PTHR17490">
    <property type="entry name" value="SUA5"/>
    <property type="match status" value="1"/>
</dbReference>
<dbReference type="InterPro" id="IPR050156">
    <property type="entry name" value="TC-AMP_synthase_SUA5"/>
</dbReference>